<feature type="region of interest" description="Disordered" evidence="1">
    <location>
        <begin position="150"/>
        <end position="175"/>
    </location>
</feature>
<feature type="compositionally biased region" description="Low complexity" evidence="1">
    <location>
        <begin position="98"/>
        <end position="109"/>
    </location>
</feature>
<evidence type="ECO:0000313" key="2">
    <source>
        <dbReference type="EMBL" id="KAG0254330.1"/>
    </source>
</evidence>
<evidence type="ECO:0000256" key="1">
    <source>
        <dbReference type="SAM" id="MobiDB-lite"/>
    </source>
</evidence>
<dbReference type="EMBL" id="JAAAIL010002821">
    <property type="protein sequence ID" value="KAG0254330.1"/>
    <property type="molecule type" value="Genomic_DNA"/>
</dbReference>
<dbReference type="AlphaFoldDB" id="A0AAD4D303"/>
<proteinExistence type="predicted"/>
<sequence length="175" mass="19125">MLREINKELAKNTDDAIARNNDVLEAISQQRADSQETTRRLDGMSLDRVPLSCNFSEFVPSLTAENLKRHYNDIGGDLSPLNPVGENPPSKKVRFATSSGKSGNSSSCSFDSLLSTSINTDNLPDDDEHIQRNQAAMAARQNEEFYRATGTGVAADEGPEEDVDIEKDGCNNTTN</sequence>
<evidence type="ECO:0000313" key="3">
    <source>
        <dbReference type="Proteomes" id="UP001194580"/>
    </source>
</evidence>
<accession>A0AAD4D303</accession>
<organism evidence="2 3">
    <name type="scientific">Linnemannia exigua</name>
    <dbReference type="NCBI Taxonomy" id="604196"/>
    <lineage>
        <taxon>Eukaryota</taxon>
        <taxon>Fungi</taxon>
        <taxon>Fungi incertae sedis</taxon>
        <taxon>Mucoromycota</taxon>
        <taxon>Mortierellomycotina</taxon>
        <taxon>Mortierellomycetes</taxon>
        <taxon>Mortierellales</taxon>
        <taxon>Mortierellaceae</taxon>
        <taxon>Linnemannia</taxon>
    </lineage>
</organism>
<feature type="region of interest" description="Disordered" evidence="1">
    <location>
        <begin position="78"/>
        <end position="109"/>
    </location>
</feature>
<protein>
    <submittedName>
        <fullName evidence="2">Uncharacterized protein</fullName>
    </submittedName>
</protein>
<reference evidence="2" key="1">
    <citation type="journal article" date="2020" name="Fungal Divers.">
        <title>Resolving the Mortierellaceae phylogeny through synthesis of multi-gene phylogenetics and phylogenomics.</title>
        <authorList>
            <person name="Vandepol N."/>
            <person name="Liber J."/>
            <person name="Desiro A."/>
            <person name="Na H."/>
            <person name="Kennedy M."/>
            <person name="Barry K."/>
            <person name="Grigoriev I.V."/>
            <person name="Miller A.N."/>
            <person name="O'Donnell K."/>
            <person name="Stajich J.E."/>
            <person name="Bonito G."/>
        </authorList>
    </citation>
    <scope>NUCLEOTIDE SEQUENCE</scope>
    <source>
        <strain evidence="2">NRRL 28262</strain>
    </source>
</reference>
<comment type="caution">
    <text evidence="2">The sequence shown here is derived from an EMBL/GenBank/DDBJ whole genome shotgun (WGS) entry which is preliminary data.</text>
</comment>
<keyword evidence="3" id="KW-1185">Reference proteome</keyword>
<gene>
    <name evidence="2" type="ORF">BGZ95_006085</name>
</gene>
<name>A0AAD4D303_9FUNG</name>
<dbReference type="Proteomes" id="UP001194580">
    <property type="component" value="Unassembled WGS sequence"/>
</dbReference>